<reference evidence="1 2" key="1">
    <citation type="submission" date="2019-05" db="EMBL/GenBank/DDBJ databases">
        <title>Another draft genome of Portunus trituberculatus and its Hox gene families provides insights of decapod evolution.</title>
        <authorList>
            <person name="Jeong J.-H."/>
            <person name="Song I."/>
            <person name="Kim S."/>
            <person name="Choi T."/>
            <person name="Kim D."/>
            <person name="Ryu S."/>
            <person name="Kim W."/>
        </authorList>
    </citation>
    <scope>NUCLEOTIDE SEQUENCE [LARGE SCALE GENOMIC DNA]</scope>
    <source>
        <tissue evidence="1">Muscle</tissue>
    </source>
</reference>
<dbReference type="OrthoDB" id="6373033at2759"/>
<evidence type="ECO:0000313" key="2">
    <source>
        <dbReference type="Proteomes" id="UP000324222"/>
    </source>
</evidence>
<comment type="caution">
    <text evidence="1">The sequence shown here is derived from an EMBL/GenBank/DDBJ whole genome shotgun (WGS) entry which is preliminary data.</text>
</comment>
<organism evidence="1 2">
    <name type="scientific">Portunus trituberculatus</name>
    <name type="common">Swimming crab</name>
    <name type="synonym">Neptunus trituberculatus</name>
    <dbReference type="NCBI Taxonomy" id="210409"/>
    <lineage>
        <taxon>Eukaryota</taxon>
        <taxon>Metazoa</taxon>
        <taxon>Ecdysozoa</taxon>
        <taxon>Arthropoda</taxon>
        <taxon>Crustacea</taxon>
        <taxon>Multicrustacea</taxon>
        <taxon>Malacostraca</taxon>
        <taxon>Eumalacostraca</taxon>
        <taxon>Eucarida</taxon>
        <taxon>Decapoda</taxon>
        <taxon>Pleocyemata</taxon>
        <taxon>Brachyura</taxon>
        <taxon>Eubrachyura</taxon>
        <taxon>Portunoidea</taxon>
        <taxon>Portunidae</taxon>
        <taxon>Portuninae</taxon>
        <taxon>Portunus</taxon>
    </lineage>
</organism>
<gene>
    <name evidence="1" type="ORF">E2C01_073584</name>
</gene>
<dbReference type="Proteomes" id="UP000324222">
    <property type="component" value="Unassembled WGS sequence"/>
</dbReference>
<accession>A0A5B7I5Q6</accession>
<protein>
    <submittedName>
        <fullName evidence="1">Uncharacterized protein</fullName>
    </submittedName>
</protein>
<proteinExistence type="predicted"/>
<keyword evidence="2" id="KW-1185">Reference proteome</keyword>
<name>A0A5B7I5Q6_PORTR</name>
<sequence>MSFRKSLQAVHYVRDLCLPRLAPLWLLTNRGLGASIPVLRMFYISVIRSFIDYAAPVLIQFSATQLRPLELVQNEAIRIILGCPRTARIEVLRAELHLPRINDPLYHDPRTPTTPYLRKILGILTSVVDRAMMQTEGSDTACINPVYKARNVNCIRQKPRPVEPNSLDFELMDDHILKEFLQKDILDDAHHLVFATAEQLTLLKNART</sequence>
<dbReference type="EMBL" id="VSRR010050152">
    <property type="protein sequence ID" value="MPC79072.1"/>
    <property type="molecule type" value="Genomic_DNA"/>
</dbReference>
<evidence type="ECO:0000313" key="1">
    <source>
        <dbReference type="EMBL" id="MPC79072.1"/>
    </source>
</evidence>
<dbReference type="AlphaFoldDB" id="A0A5B7I5Q6"/>